<dbReference type="RefSeq" id="WP_223577743.1">
    <property type="nucleotide sequence ID" value="NZ_BAABFU010000002.1"/>
</dbReference>
<keyword evidence="5" id="KW-1185">Reference proteome</keyword>
<comment type="similarity">
    <text evidence="2">Belongs to the YbaB/EbfC family.</text>
</comment>
<organism evidence="4 5">
    <name type="scientific">Kangiella taiwanensis</name>
    <dbReference type="NCBI Taxonomy" id="1079179"/>
    <lineage>
        <taxon>Bacteria</taxon>
        <taxon>Pseudomonadati</taxon>
        <taxon>Pseudomonadota</taxon>
        <taxon>Gammaproteobacteria</taxon>
        <taxon>Kangiellales</taxon>
        <taxon>Kangiellaceae</taxon>
        <taxon>Kangiella</taxon>
    </lineage>
</organism>
<dbReference type="Gene3D" id="3.30.1310.10">
    <property type="entry name" value="Nucleoid-associated protein YbaB-like domain"/>
    <property type="match status" value="1"/>
</dbReference>
<comment type="subunit">
    <text evidence="2">Homodimer.</text>
</comment>
<accession>A0ABP8HZV9</accession>
<reference evidence="5" key="1">
    <citation type="journal article" date="2019" name="Int. J. Syst. Evol. Microbiol.">
        <title>The Global Catalogue of Microorganisms (GCM) 10K type strain sequencing project: providing services to taxonomists for standard genome sequencing and annotation.</title>
        <authorList>
            <consortium name="The Broad Institute Genomics Platform"/>
            <consortium name="The Broad Institute Genome Sequencing Center for Infectious Disease"/>
            <person name="Wu L."/>
            <person name="Ma J."/>
        </authorList>
    </citation>
    <scope>NUCLEOTIDE SEQUENCE [LARGE SCALE GENOMIC DNA]</scope>
    <source>
        <strain evidence="5">JCM 17727</strain>
    </source>
</reference>
<keyword evidence="1 2" id="KW-0238">DNA-binding</keyword>
<feature type="region of interest" description="Disordered" evidence="3">
    <location>
        <begin position="1"/>
        <end position="24"/>
    </location>
</feature>
<comment type="caution">
    <text evidence="4">The sequence shown here is derived from an EMBL/GenBank/DDBJ whole genome shotgun (WGS) entry which is preliminary data.</text>
</comment>
<feature type="compositionally biased region" description="Low complexity" evidence="3">
    <location>
        <begin position="10"/>
        <end position="19"/>
    </location>
</feature>
<gene>
    <name evidence="4" type="ORF">GCM10023150_11480</name>
</gene>
<dbReference type="PIRSF" id="PIRSF004555">
    <property type="entry name" value="UCP004555"/>
    <property type="match status" value="1"/>
</dbReference>
<dbReference type="EMBL" id="BAABFU010000002">
    <property type="protein sequence ID" value="GAA4348273.1"/>
    <property type="molecule type" value="Genomic_DNA"/>
</dbReference>
<dbReference type="Pfam" id="PF02575">
    <property type="entry name" value="YbaB_DNA_bd"/>
    <property type="match status" value="1"/>
</dbReference>
<keyword evidence="2" id="KW-0963">Cytoplasm</keyword>
<evidence type="ECO:0000313" key="5">
    <source>
        <dbReference type="Proteomes" id="UP001501294"/>
    </source>
</evidence>
<comment type="subcellular location">
    <subcellularLocation>
        <location evidence="2">Cytoplasm</location>
        <location evidence="2">Nucleoid</location>
    </subcellularLocation>
</comment>
<proteinExistence type="inferred from homology"/>
<evidence type="ECO:0000256" key="3">
    <source>
        <dbReference type="SAM" id="MobiDB-lite"/>
    </source>
</evidence>
<dbReference type="PANTHER" id="PTHR33449">
    <property type="entry name" value="NUCLEOID-ASSOCIATED PROTEIN YBAB"/>
    <property type="match status" value="1"/>
</dbReference>
<name>A0ABP8HZV9_9GAMM</name>
<dbReference type="PANTHER" id="PTHR33449:SF1">
    <property type="entry name" value="NUCLEOID-ASSOCIATED PROTEIN YBAB"/>
    <property type="match status" value="1"/>
</dbReference>
<dbReference type="InterPro" id="IPR036894">
    <property type="entry name" value="YbaB-like_sf"/>
</dbReference>
<evidence type="ECO:0000256" key="2">
    <source>
        <dbReference type="HAMAP-Rule" id="MF_00274"/>
    </source>
</evidence>
<dbReference type="NCBIfam" id="TIGR00103">
    <property type="entry name" value="DNA_YbaB_EbfC"/>
    <property type="match status" value="1"/>
</dbReference>
<evidence type="ECO:0000256" key="1">
    <source>
        <dbReference type="ARBA" id="ARBA00023125"/>
    </source>
</evidence>
<sequence>MFGKGGLGNMMKQAQQMQEKMQKAQEEIANMEVTGEAGAGMVKVTMTGRHDVKRVEIDSSLMDDEKELLEDLVAAATNAAVRKVEEVTKEKMGGATEGLNLPPGMNLPF</sequence>
<comment type="function">
    <text evidence="2">Binds to DNA and alters its conformation. May be involved in regulation of gene expression, nucleoid organization and DNA protection.</text>
</comment>
<protein>
    <recommendedName>
        <fullName evidence="2">Nucleoid-associated protein GCM10023150_11480</fullName>
    </recommendedName>
</protein>
<dbReference type="Proteomes" id="UP001501294">
    <property type="component" value="Unassembled WGS sequence"/>
</dbReference>
<dbReference type="SUPFAM" id="SSF82607">
    <property type="entry name" value="YbaB-like"/>
    <property type="match status" value="1"/>
</dbReference>
<dbReference type="HAMAP" id="MF_00274">
    <property type="entry name" value="DNA_YbaB_EbfC"/>
    <property type="match status" value="1"/>
</dbReference>
<evidence type="ECO:0000313" key="4">
    <source>
        <dbReference type="EMBL" id="GAA4348273.1"/>
    </source>
</evidence>
<dbReference type="InterPro" id="IPR004401">
    <property type="entry name" value="YbaB/EbfC"/>
</dbReference>